<keyword evidence="2" id="KW-0732">Signal</keyword>
<dbReference type="Proteomes" id="UP000829685">
    <property type="component" value="Unassembled WGS sequence"/>
</dbReference>
<evidence type="ECO:0000256" key="1">
    <source>
        <dbReference type="SAM" id="MobiDB-lite"/>
    </source>
</evidence>
<evidence type="ECO:0000313" key="3">
    <source>
        <dbReference type="EMBL" id="KAI1875272.1"/>
    </source>
</evidence>
<accession>A0A9P9WQT9</accession>
<dbReference type="PANTHER" id="PTHR39599:SF2">
    <property type="entry name" value="ANCHORED PROTEIN, PUTATIVE (AFU_ORTHOLOGUE AFUA_1G09650)-RELATED"/>
    <property type="match status" value="1"/>
</dbReference>
<gene>
    <name evidence="3" type="ORF">JX265_004330</name>
</gene>
<dbReference type="EMBL" id="JAFIMR010000008">
    <property type="protein sequence ID" value="KAI1875272.1"/>
    <property type="molecule type" value="Genomic_DNA"/>
</dbReference>
<feature type="compositionally biased region" description="Low complexity" evidence="1">
    <location>
        <begin position="257"/>
        <end position="271"/>
    </location>
</feature>
<dbReference type="PANTHER" id="PTHR39599">
    <property type="entry name" value="GPI-ANCHORED PROTEIN (EUROFUNG)-RELATED-RELATED"/>
    <property type="match status" value="1"/>
</dbReference>
<organism evidence="3 4">
    <name type="scientific">Neoarthrinium moseri</name>
    <dbReference type="NCBI Taxonomy" id="1658444"/>
    <lineage>
        <taxon>Eukaryota</taxon>
        <taxon>Fungi</taxon>
        <taxon>Dikarya</taxon>
        <taxon>Ascomycota</taxon>
        <taxon>Pezizomycotina</taxon>
        <taxon>Sordariomycetes</taxon>
        <taxon>Xylariomycetidae</taxon>
        <taxon>Amphisphaeriales</taxon>
        <taxon>Apiosporaceae</taxon>
        <taxon>Neoarthrinium</taxon>
    </lineage>
</organism>
<evidence type="ECO:0000256" key="2">
    <source>
        <dbReference type="SAM" id="SignalP"/>
    </source>
</evidence>
<evidence type="ECO:0000313" key="4">
    <source>
        <dbReference type="Proteomes" id="UP000829685"/>
    </source>
</evidence>
<dbReference type="AlphaFoldDB" id="A0A9P9WQT9"/>
<feature type="region of interest" description="Disordered" evidence="1">
    <location>
        <begin position="257"/>
        <end position="285"/>
    </location>
</feature>
<feature type="signal peptide" evidence="2">
    <location>
        <begin position="1"/>
        <end position="24"/>
    </location>
</feature>
<comment type="caution">
    <text evidence="3">The sequence shown here is derived from an EMBL/GenBank/DDBJ whole genome shotgun (WGS) entry which is preliminary data.</text>
</comment>
<reference evidence="3" key="1">
    <citation type="submission" date="2021-03" db="EMBL/GenBank/DDBJ databases">
        <title>Revisited historic fungal species revealed as producer of novel bioactive compounds through whole genome sequencing and comparative genomics.</title>
        <authorList>
            <person name="Vignolle G.A."/>
            <person name="Hochenegger N."/>
            <person name="Mach R.L."/>
            <person name="Mach-Aigner A.R."/>
            <person name="Javad Rahimi M."/>
            <person name="Salim K.A."/>
            <person name="Chan C.M."/>
            <person name="Lim L.B.L."/>
            <person name="Cai F."/>
            <person name="Druzhinina I.S."/>
            <person name="U'Ren J.M."/>
            <person name="Derntl C."/>
        </authorList>
    </citation>
    <scope>NUCLEOTIDE SEQUENCE</scope>
    <source>
        <strain evidence="3">TUCIM 5799</strain>
    </source>
</reference>
<keyword evidence="4" id="KW-1185">Reference proteome</keyword>
<feature type="chain" id="PRO_5040193936" description="GPI anchored protein" evidence="2">
    <location>
        <begin position="25"/>
        <end position="427"/>
    </location>
</feature>
<evidence type="ECO:0008006" key="5">
    <source>
        <dbReference type="Google" id="ProtNLM"/>
    </source>
</evidence>
<protein>
    <recommendedName>
        <fullName evidence="5">GPI anchored protein</fullName>
    </recommendedName>
</protein>
<proteinExistence type="predicted"/>
<sequence length="427" mass="43127">MQLSPGLLGLPASLLMLVATQLQAQQLPTAIKKMSLDEGEKIMPHHLGFSPEYAAAQSSLLPRGLLTPEEELLLSTNSTATLAFRPPFGIHFDGSSQELRDNGPLWRRAKEALHRLQGREWSCPTNTNSCESIGKPDYCCATGETCFEVENAPDAGNVGCCPEGQNCGGSVGTCGTGNTACPANVGGGCCIPGFKCAQIGCVASSVSVITMTTTSSSVITGPSATTIVVTTVVTVSPSVQTTTSTAVATTTAGTLTATSTATGTGTGTETGLPPFRPTSGSDTTSTATGDYCPTGFYACLARAGSGCCRTGRDCITTSCPPVSSTTITSNGVTLVVPATEVPSSDAGPTSTCAGGWYLCGTDAGPIAGCCPSGYACGTASCTLSTSTATATVQKEFPSAGCGRGSLLGSWEMVAAMVLGYLLLGVMI</sequence>
<name>A0A9P9WQT9_9PEZI</name>